<evidence type="ECO:0000313" key="1">
    <source>
        <dbReference type="EMBL" id="CAA9579055.1"/>
    </source>
</evidence>
<dbReference type="EMBL" id="CADCWP010000225">
    <property type="protein sequence ID" value="CAA9579055.1"/>
    <property type="molecule type" value="Genomic_DNA"/>
</dbReference>
<sequence length="150" mass="16542">MIKGTLFDTLGWGDWAWSRTLGGASYDLLFGFLETLLQAGSSCIAESNFEAGRAADRLRGLCETYRFMPIEILCTADLETLRRRYRVRLASRHVGHVDHLNAATHEAAWTGERHGSLNLGGQSVRVDTTAFGKTEQNALVSRLRNTVAAA</sequence>
<gene>
    <name evidence="1" type="ORF">AVDCRST_MAG86-2564</name>
</gene>
<accession>A0A6J4VHW6</accession>
<organism evidence="1">
    <name type="scientific">uncultured Truepera sp</name>
    <dbReference type="NCBI Taxonomy" id="543023"/>
    <lineage>
        <taxon>Bacteria</taxon>
        <taxon>Thermotogati</taxon>
        <taxon>Deinococcota</taxon>
        <taxon>Deinococci</taxon>
        <taxon>Trueperales</taxon>
        <taxon>Trueperaceae</taxon>
        <taxon>Truepera</taxon>
        <taxon>environmental samples</taxon>
    </lineage>
</organism>
<proteinExistence type="predicted"/>
<dbReference type="Gene3D" id="3.40.50.300">
    <property type="entry name" value="P-loop containing nucleotide triphosphate hydrolases"/>
    <property type="match status" value="1"/>
</dbReference>
<dbReference type="AlphaFoldDB" id="A0A6J4VHW6"/>
<dbReference type="InterPro" id="IPR027417">
    <property type="entry name" value="P-loop_NTPase"/>
</dbReference>
<reference evidence="1" key="1">
    <citation type="submission" date="2020-02" db="EMBL/GenBank/DDBJ databases">
        <authorList>
            <person name="Meier V. D."/>
        </authorList>
    </citation>
    <scope>NUCLEOTIDE SEQUENCE</scope>
    <source>
        <strain evidence="1">AVDCRST_MAG86</strain>
    </source>
</reference>
<name>A0A6J4VHW6_9DEIN</name>
<protein>
    <submittedName>
        <fullName evidence="1">Uncharacterized protein</fullName>
    </submittedName>
</protein>